<dbReference type="Pfam" id="PF20965">
    <property type="entry name" value="DZF_C"/>
    <property type="match status" value="1"/>
</dbReference>
<dbReference type="PANTHER" id="PTHR45762">
    <property type="entry name" value="ZINC FINGER RNA-BINDING PROTEIN"/>
    <property type="match status" value="1"/>
</dbReference>
<evidence type="ECO:0000256" key="1">
    <source>
        <dbReference type="SAM" id="MobiDB-lite"/>
    </source>
</evidence>
<evidence type="ECO:0000313" key="4">
    <source>
        <dbReference type="Proteomes" id="UP001235939"/>
    </source>
</evidence>
<dbReference type="PROSITE" id="PS51703">
    <property type="entry name" value="DZF"/>
    <property type="match status" value="1"/>
</dbReference>
<feature type="domain" description="DZF" evidence="2">
    <location>
        <begin position="1"/>
        <end position="237"/>
    </location>
</feature>
<protein>
    <submittedName>
        <fullName evidence="3">ZFR</fullName>
    </submittedName>
</protein>
<proteinExistence type="predicted"/>
<dbReference type="Gene3D" id="3.30.460.10">
    <property type="entry name" value="Beta Polymerase, domain 2"/>
    <property type="match status" value="1"/>
</dbReference>
<dbReference type="Gene3D" id="1.10.1410.40">
    <property type="match status" value="1"/>
</dbReference>
<dbReference type="Proteomes" id="UP001235939">
    <property type="component" value="Chromosome 03"/>
</dbReference>
<keyword evidence="4" id="KW-1185">Reference proteome</keyword>
<dbReference type="InterPro" id="IPR049402">
    <property type="entry name" value="DZF_dom_C"/>
</dbReference>
<evidence type="ECO:0000259" key="2">
    <source>
        <dbReference type="PROSITE" id="PS51703"/>
    </source>
</evidence>
<feature type="region of interest" description="Disordered" evidence="1">
    <location>
        <begin position="214"/>
        <end position="240"/>
    </location>
</feature>
<dbReference type="InterPro" id="IPR006561">
    <property type="entry name" value="DZF_dom"/>
</dbReference>
<name>A0ABY6KA94_9ARAC</name>
<dbReference type="PANTHER" id="PTHR45762:SF3">
    <property type="entry name" value="ZINC-FINGER PROTEIN AT 72D, ISOFORM B"/>
    <property type="match status" value="1"/>
</dbReference>
<accession>A0ABY6KA94</accession>
<organism evidence="3 4">
    <name type="scientific">Cordylochernes scorpioides</name>
    <dbReference type="NCBI Taxonomy" id="51811"/>
    <lineage>
        <taxon>Eukaryota</taxon>
        <taxon>Metazoa</taxon>
        <taxon>Ecdysozoa</taxon>
        <taxon>Arthropoda</taxon>
        <taxon>Chelicerata</taxon>
        <taxon>Arachnida</taxon>
        <taxon>Pseudoscorpiones</taxon>
        <taxon>Cheliferoidea</taxon>
        <taxon>Chernetidae</taxon>
        <taxon>Cordylochernes</taxon>
    </lineage>
</organism>
<gene>
    <name evidence="3" type="ORF">LAZ67_3005349</name>
</gene>
<dbReference type="EMBL" id="CP092865">
    <property type="protein sequence ID" value="UYV65756.1"/>
    <property type="molecule type" value="Genomic_DNA"/>
</dbReference>
<evidence type="ECO:0000313" key="3">
    <source>
        <dbReference type="EMBL" id="UYV65756.1"/>
    </source>
</evidence>
<dbReference type="SMART" id="SM00572">
    <property type="entry name" value="DZF"/>
    <property type="match status" value="1"/>
</dbReference>
<reference evidence="3 4" key="1">
    <citation type="submission" date="2022-01" db="EMBL/GenBank/DDBJ databases">
        <title>A chromosomal length assembly of Cordylochernes scorpioides.</title>
        <authorList>
            <person name="Zeh D."/>
            <person name="Zeh J."/>
        </authorList>
    </citation>
    <scope>NUCLEOTIDE SEQUENCE [LARGE SCALE GENOMIC DNA]</scope>
    <source>
        <strain evidence="3">IN4F17</strain>
        <tissue evidence="3">Whole Body</tissue>
    </source>
</reference>
<sequence>MTAVWGKCVTEDCKYLVSQEDGDLVVKEEGAVKVDIHITLTSPLMRDQAGDEQTPAAPVVKDPPDILDRLKCLEALAALRHAKWFQLTCGWVQARASGLQSCVMIIRILRDLCQRVPTWARLTPWAMELVVEKVLSSAGQPLSPGEALRRVLEAIASGMLLPGGPGLMDPCEKDPTDAAAGLVPQEREDLTASAQHALRLFAFRQVHKVLGMDPLPPPKFTRGGGPFGRKRRRDDAGGTEQEACNYVSSQTYILSLWKPSILLYNKGISSRQKY</sequence>
<dbReference type="InterPro" id="IPR043519">
    <property type="entry name" value="NT_sf"/>
</dbReference>